<dbReference type="InterPro" id="IPR029055">
    <property type="entry name" value="Ntn_hydrolases_N"/>
</dbReference>
<protein>
    <recommendedName>
        <fullName evidence="3">Asparagine synthetase domain-containing protein</fullName>
    </recommendedName>
</protein>
<dbReference type="GeneID" id="71928359"/>
<dbReference type="AlphaFoldDB" id="A0A8U0A1F0"/>
<sequence length="575" mass="65831">MTPTLRTHDESVASSRRMNKELFGVFGSRSTFERHRSADDFDEILTGESVTVGIRDPGLGVPGRSASYSGDRGLCLLWGEIYPHTRDTTPSHDNLARWLFDRYVENGRDALSDINGSYLAVVEYDGEAFVSTDPIRSWECFYTDADGQRLFTTDLSALAGRMEPIEYCRSSLLEYIHLGTVLGERTLITGIDRVPFDGYLTADSVGSLSRFVYDPKPFDYVGELTERLLRAVDRRSTLPGPKGVLLSGGHDSRIFLTEIPDIDHCYTIGNSNSREVTVARKLAVQYDIPHTVLTPDKRYLMPIDGKSRYSQGIKEALHIHQAGFDDAFEMQTVYHGTLFDTLLKGYFLERDGFELFGTKLPSSELAPNPNPIESLLDTLGFFPKESQAVEEAVSGIFDVDFSLDSPYEFLSEQLHTELSTCWERTDSVHNAMDLLIIKNQPVLPTHAHLADNYFEAFVAVDSELLEWHLMTPPKYRRYETFRKAVERIDEDILKHRPQSQPLSSVRLNQIERFLRRKLPFLESFEPAWPDRDEVYQQYAMDEELFPEEYAVRQLPARLKLRVNDARWWRGDEDEQ</sequence>
<accession>A0A8U0A1F0</accession>
<keyword evidence="2" id="KW-1185">Reference proteome</keyword>
<gene>
    <name evidence="1" type="ORF">MW046_09890</name>
</gene>
<reference evidence="1" key="1">
    <citation type="submission" date="2022-04" db="EMBL/GenBank/DDBJ databases">
        <title>Halocatena sp. nov., isolated from a salt lake.</title>
        <authorList>
            <person name="Cui H.-L."/>
        </authorList>
    </citation>
    <scope>NUCLEOTIDE SEQUENCE</scope>
    <source>
        <strain evidence="1">AD-1</strain>
    </source>
</reference>
<proteinExistence type="predicted"/>
<dbReference type="Gene3D" id="3.40.50.620">
    <property type="entry name" value="HUPs"/>
    <property type="match status" value="1"/>
</dbReference>
<dbReference type="SUPFAM" id="SSF56235">
    <property type="entry name" value="N-terminal nucleophile aminohydrolases (Ntn hydrolases)"/>
    <property type="match status" value="1"/>
</dbReference>
<dbReference type="Proteomes" id="UP000831768">
    <property type="component" value="Chromosome"/>
</dbReference>
<evidence type="ECO:0000313" key="1">
    <source>
        <dbReference type="EMBL" id="UPM42268.1"/>
    </source>
</evidence>
<evidence type="ECO:0008006" key="3">
    <source>
        <dbReference type="Google" id="ProtNLM"/>
    </source>
</evidence>
<dbReference type="SUPFAM" id="SSF52402">
    <property type="entry name" value="Adenine nucleotide alpha hydrolases-like"/>
    <property type="match status" value="1"/>
</dbReference>
<dbReference type="RefSeq" id="WP_247992943.1">
    <property type="nucleotide sequence ID" value="NZ_CP096019.1"/>
</dbReference>
<name>A0A8U0A1F0_9EURY</name>
<dbReference type="InterPro" id="IPR014729">
    <property type="entry name" value="Rossmann-like_a/b/a_fold"/>
</dbReference>
<evidence type="ECO:0000313" key="2">
    <source>
        <dbReference type="Proteomes" id="UP000831768"/>
    </source>
</evidence>
<dbReference type="KEGG" id="haad:MW046_09890"/>
<dbReference type="EMBL" id="CP096019">
    <property type="protein sequence ID" value="UPM42268.1"/>
    <property type="molecule type" value="Genomic_DNA"/>
</dbReference>
<organism evidence="1 2">
    <name type="scientific">Halocatena salina</name>
    <dbReference type="NCBI Taxonomy" id="2934340"/>
    <lineage>
        <taxon>Archaea</taxon>
        <taxon>Methanobacteriati</taxon>
        <taxon>Methanobacteriota</taxon>
        <taxon>Stenosarchaea group</taxon>
        <taxon>Halobacteria</taxon>
        <taxon>Halobacteriales</taxon>
        <taxon>Natronomonadaceae</taxon>
        <taxon>Halocatena</taxon>
    </lineage>
</organism>